<dbReference type="STRING" id="227084.SAMN05421855_103494"/>
<reference evidence="2 3" key="1">
    <citation type="submission" date="2016-10" db="EMBL/GenBank/DDBJ databases">
        <authorList>
            <person name="de Groot N.N."/>
        </authorList>
    </citation>
    <scope>NUCLEOTIDE SEQUENCE [LARGE SCALE GENOMIC DNA]</scope>
    <source>
        <strain evidence="2 3">DSM 16195</strain>
    </source>
</reference>
<dbReference type="Proteomes" id="UP000199321">
    <property type="component" value="Unassembled WGS sequence"/>
</dbReference>
<dbReference type="SUPFAM" id="SSF53474">
    <property type="entry name" value="alpha/beta-Hydrolases"/>
    <property type="match status" value="1"/>
</dbReference>
<protein>
    <submittedName>
        <fullName evidence="2">Pimeloyl-ACP methyl ester carboxylesterase</fullName>
    </submittedName>
</protein>
<dbReference type="InterPro" id="IPR029058">
    <property type="entry name" value="AB_hydrolase_fold"/>
</dbReference>
<evidence type="ECO:0000259" key="1">
    <source>
        <dbReference type="Pfam" id="PF00561"/>
    </source>
</evidence>
<dbReference type="PROSITE" id="PS51257">
    <property type="entry name" value="PROKAR_LIPOPROTEIN"/>
    <property type="match status" value="1"/>
</dbReference>
<evidence type="ECO:0000313" key="3">
    <source>
        <dbReference type="Proteomes" id="UP000199321"/>
    </source>
</evidence>
<gene>
    <name evidence="2" type="ORF">SAMN05421855_103494</name>
</gene>
<name>A0A1G7H308_9FLAO</name>
<dbReference type="InterPro" id="IPR000073">
    <property type="entry name" value="AB_hydrolase_1"/>
</dbReference>
<dbReference type="EMBL" id="FNBA01000003">
    <property type="protein sequence ID" value="SDE94741.1"/>
    <property type="molecule type" value="Genomic_DNA"/>
</dbReference>
<proteinExistence type="predicted"/>
<accession>A0A1G7H308</accession>
<organism evidence="2 3">
    <name type="scientific">Ulvibacter litoralis</name>
    <dbReference type="NCBI Taxonomy" id="227084"/>
    <lineage>
        <taxon>Bacteria</taxon>
        <taxon>Pseudomonadati</taxon>
        <taxon>Bacteroidota</taxon>
        <taxon>Flavobacteriia</taxon>
        <taxon>Flavobacteriales</taxon>
        <taxon>Flavobacteriaceae</taxon>
        <taxon>Ulvibacter</taxon>
    </lineage>
</organism>
<dbReference type="PANTHER" id="PTHR42886:SF29">
    <property type="entry name" value="PUMMELIG, ISOFORM A"/>
    <property type="match status" value="1"/>
</dbReference>
<dbReference type="Pfam" id="PF00561">
    <property type="entry name" value="Abhydrolase_1"/>
    <property type="match status" value="1"/>
</dbReference>
<dbReference type="PANTHER" id="PTHR42886">
    <property type="entry name" value="RE40534P-RELATED"/>
    <property type="match status" value="1"/>
</dbReference>
<evidence type="ECO:0000313" key="2">
    <source>
        <dbReference type="EMBL" id="SDE94741.1"/>
    </source>
</evidence>
<dbReference type="AlphaFoldDB" id="A0A1G7H308"/>
<sequence length="286" mass="32464">MKIFFYILIIIFICLSSTSCTVLQWRKSDQEIQKKFNHLEIESKISYVEVDSLDLKIRIQEIKSEGKNVNLVFIHGAPSSLSTWDGYLTDATLKATANMYAVDRPGYGYSNFGTPISSIDDQAQLMSAIINDKKLKNIIVIGSSYGGPIAARVGVLNANVKAVVMISPAIDPTNEKHIWASRFTQWKLTRWLVPTAYRVAGDEKKVHAKELSLIENDWKNLTIPILHIHGNTDNIVPYENIHYSEKTFQNIEVISISEKGHELAWKDSEFIINLITKRVLQIQKEN</sequence>
<feature type="domain" description="AB hydrolase-1" evidence="1">
    <location>
        <begin position="71"/>
        <end position="175"/>
    </location>
</feature>
<dbReference type="Gene3D" id="3.40.50.1820">
    <property type="entry name" value="alpha/beta hydrolase"/>
    <property type="match status" value="1"/>
</dbReference>
<dbReference type="OrthoDB" id="1224630at2"/>
<keyword evidence="3" id="KW-1185">Reference proteome</keyword>